<feature type="chain" id="PRO_5007865530" evidence="1">
    <location>
        <begin position="20"/>
        <end position="705"/>
    </location>
</feature>
<evidence type="ECO:0000313" key="2">
    <source>
        <dbReference type="EMBL" id="KZT70029.1"/>
    </source>
</evidence>
<proteinExistence type="predicted"/>
<dbReference type="STRING" id="1314783.A0A165QWW6"/>
<dbReference type="PANTHER" id="PTHR37049:SF4">
    <property type="entry name" value="RHODANESE DOMAIN-CONTAINING PROTEIN"/>
    <property type="match status" value="1"/>
</dbReference>
<evidence type="ECO:0000256" key="1">
    <source>
        <dbReference type="SAM" id="SignalP"/>
    </source>
</evidence>
<gene>
    <name evidence="2" type="ORF">DAEQUDRAFT_690052</name>
</gene>
<dbReference type="EMBL" id="KV429054">
    <property type="protein sequence ID" value="KZT70029.1"/>
    <property type="molecule type" value="Genomic_DNA"/>
</dbReference>
<keyword evidence="3" id="KW-1185">Reference proteome</keyword>
<dbReference type="AlphaFoldDB" id="A0A165QWW6"/>
<keyword evidence="1" id="KW-0732">Signal</keyword>
<dbReference type="OrthoDB" id="27214at2759"/>
<dbReference type="Gene3D" id="3.90.226.10">
    <property type="entry name" value="2-enoyl-CoA Hydratase, Chain A, domain 1"/>
    <property type="match status" value="1"/>
</dbReference>
<accession>A0A165QWW6</accession>
<organism evidence="2 3">
    <name type="scientific">Daedalea quercina L-15889</name>
    <dbReference type="NCBI Taxonomy" id="1314783"/>
    <lineage>
        <taxon>Eukaryota</taxon>
        <taxon>Fungi</taxon>
        <taxon>Dikarya</taxon>
        <taxon>Basidiomycota</taxon>
        <taxon>Agaricomycotina</taxon>
        <taxon>Agaricomycetes</taxon>
        <taxon>Polyporales</taxon>
        <taxon>Fomitopsis</taxon>
    </lineage>
</organism>
<reference evidence="2 3" key="1">
    <citation type="journal article" date="2016" name="Mol. Biol. Evol.">
        <title>Comparative Genomics of Early-Diverging Mushroom-Forming Fungi Provides Insights into the Origins of Lignocellulose Decay Capabilities.</title>
        <authorList>
            <person name="Nagy L.G."/>
            <person name="Riley R."/>
            <person name="Tritt A."/>
            <person name="Adam C."/>
            <person name="Daum C."/>
            <person name="Floudas D."/>
            <person name="Sun H."/>
            <person name="Yadav J.S."/>
            <person name="Pangilinan J."/>
            <person name="Larsson K.H."/>
            <person name="Matsuura K."/>
            <person name="Barry K."/>
            <person name="Labutti K."/>
            <person name="Kuo R."/>
            <person name="Ohm R.A."/>
            <person name="Bhattacharya S.S."/>
            <person name="Shirouzu T."/>
            <person name="Yoshinaga Y."/>
            <person name="Martin F.M."/>
            <person name="Grigoriev I.V."/>
            <person name="Hibbett D.S."/>
        </authorList>
    </citation>
    <scope>NUCLEOTIDE SEQUENCE [LARGE SCALE GENOMIC DNA]</scope>
    <source>
        <strain evidence="2 3">L-15889</strain>
    </source>
</reference>
<dbReference type="InterPro" id="IPR052766">
    <property type="entry name" value="S41A_metabolite_peptidase"/>
</dbReference>
<name>A0A165QWW6_9APHY</name>
<dbReference type="Proteomes" id="UP000076727">
    <property type="component" value="Unassembled WGS sequence"/>
</dbReference>
<sequence length="705" mass="77161">MNWRILCLIYLGCLGTAQGSTLVSVDSTQHDPCAAIANKTWVSPQAARACFSSFPVVSEIKANIVDVLNKTLAFHTSVNYQRQAPPPFEDIHGDVHADLARISSQDYSSDFDLHLDLVQALKRLVDGHCFYMNLCYDALYTTYLPIPLVLLTDEVGTQRVHIAPEAFKVSSAEFGEELDFWQDALPEDLKGKLELLAGAEVLSINGEAPFAVVNASAVQTGRMQAFGTRQNMFFASYGRTEAGWVYYFGDFASQTLPLKDSATLALQIQHDSDVAFANVTLPYRSRLSASVEPWTNASNFWANNCLATGSTNGVNLYAGPNIIVESDERHQHPFVDPALVRMRQRKHHRNELIDASLAQNIELLPELTPSLPLDGSSGVSQFYMLNASVTDALTGVLMLGSFSASSYDDLQSSLLTGLQNLKAKGAEQLIVDVTNNGGGYICIAHVSWSSNVRIRYFPHYNIAIGHQWLHRIIAGPKDTTIPQAGLQTQTRASPLAQLIVSKIAGGADPKNILLYNPLAWEYANNTPFSGDEDWLQPPVKKTINGVEDLFSQRLGDECQPFEMDPPGEPLFDPKKVVIISNGRCASSCSLFSISMAKREGATTVVVGGKDDVPQQYCGVVGGQSVRFATIDTEIKSVGLKTHTLAPPDFITNSLHGITWRLGFGIDNPSEPEEWQDHSASVNFPLKADIVNKPAAIWEQVAKTLL</sequence>
<evidence type="ECO:0000313" key="3">
    <source>
        <dbReference type="Proteomes" id="UP000076727"/>
    </source>
</evidence>
<feature type="signal peptide" evidence="1">
    <location>
        <begin position="1"/>
        <end position="19"/>
    </location>
</feature>
<dbReference type="SUPFAM" id="SSF52096">
    <property type="entry name" value="ClpP/crotonase"/>
    <property type="match status" value="1"/>
</dbReference>
<protein>
    <submittedName>
        <fullName evidence="2">Uncharacterized protein</fullName>
    </submittedName>
</protein>
<dbReference type="PANTHER" id="PTHR37049">
    <property type="entry name" value="PEPTIDASE S41 FAMILY PROTEIN"/>
    <property type="match status" value="1"/>
</dbReference>
<dbReference type="InterPro" id="IPR029045">
    <property type="entry name" value="ClpP/crotonase-like_dom_sf"/>
</dbReference>